<feature type="domain" description="QRICH1-like" evidence="2">
    <location>
        <begin position="58"/>
        <end position="132"/>
    </location>
</feature>
<accession>A0A9N9DVD9</accession>
<dbReference type="EMBL" id="CAJVPZ010013645">
    <property type="protein sequence ID" value="CAG8650491.1"/>
    <property type="molecule type" value="Genomic_DNA"/>
</dbReference>
<name>A0A9N9DVD9_9GLOM</name>
<dbReference type="InterPro" id="IPR057926">
    <property type="entry name" value="QRICH1_dom"/>
</dbReference>
<reference evidence="3" key="1">
    <citation type="submission" date="2021-06" db="EMBL/GenBank/DDBJ databases">
        <authorList>
            <person name="Kallberg Y."/>
            <person name="Tangrot J."/>
            <person name="Rosling A."/>
        </authorList>
    </citation>
    <scope>NUCLEOTIDE SEQUENCE</scope>
    <source>
        <strain evidence="3">IN212</strain>
    </source>
</reference>
<evidence type="ECO:0000313" key="3">
    <source>
        <dbReference type="EMBL" id="CAG8650491.1"/>
    </source>
</evidence>
<protein>
    <submittedName>
        <fullName evidence="3">4240_t:CDS:1</fullName>
    </submittedName>
</protein>
<feature type="non-terminal residue" evidence="3">
    <location>
        <position position="265"/>
    </location>
</feature>
<dbReference type="Pfam" id="PF25561">
    <property type="entry name" value="QRICH1"/>
    <property type="match status" value="1"/>
</dbReference>
<feature type="region of interest" description="Disordered" evidence="1">
    <location>
        <begin position="35"/>
        <end position="67"/>
    </location>
</feature>
<dbReference type="OrthoDB" id="2389244at2759"/>
<evidence type="ECO:0000256" key="1">
    <source>
        <dbReference type="SAM" id="MobiDB-lite"/>
    </source>
</evidence>
<dbReference type="Proteomes" id="UP000789396">
    <property type="component" value="Unassembled WGS sequence"/>
</dbReference>
<keyword evidence="4" id="KW-1185">Reference proteome</keyword>
<evidence type="ECO:0000313" key="4">
    <source>
        <dbReference type="Proteomes" id="UP000789396"/>
    </source>
</evidence>
<comment type="caution">
    <text evidence="3">The sequence shown here is derived from an EMBL/GenBank/DDBJ whole genome shotgun (WGS) entry which is preliminary data.</text>
</comment>
<dbReference type="AlphaFoldDB" id="A0A9N9DVD9"/>
<organism evidence="3 4">
    <name type="scientific">Racocetra fulgida</name>
    <dbReference type="NCBI Taxonomy" id="60492"/>
    <lineage>
        <taxon>Eukaryota</taxon>
        <taxon>Fungi</taxon>
        <taxon>Fungi incertae sedis</taxon>
        <taxon>Mucoromycota</taxon>
        <taxon>Glomeromycotina</taxon>
        <taxon>Glomeromycetes</taxon>
        <taxon>Diversisporales</taxon>
        <taxon>Gigasporaceae</taxon>
        <taxon>Racocetra</taxon>
    </lineage>
</organism>
<feature type="compositionally biased region" description="Acidic residues" evidence="1">
    <location>
        <begin position="54"/>
        <end position="64"/>
    </location>
</feature>
<proteinExistence type="predicted"/>
<evidence type="ECO:0000259" key="2">
    <source>
        <dbReference type="Pfam" id="PF25561"/>
    </source>
</evidence>
<sequence>MNLSNNNNFITAAQIYKENNDSFNASFTFNTSVDSIDSSDSTSDSDDISSILENEPETSDEEDLSLPGDISQVKGHTELKNILIQFFVALKRKDGQPYAPTSIHNCFCGIAQHLLNNSCQDPKPNIFDKNQFFCLYSTIDGKIKLVQDTNPQQANKSDSLTNNKIAQILNQEELLQDTPTAIMYRVYFWLCLLCGLHGVWFYDSSLGRHAYKKMIKKICETMELLANSSRRLLAPISNSDNQVLHRIRSRITKLRPFKPLMRQSY</sequence>
<gene>
    <name evidence="3" type="ORF">RFULGI_LOCUS8432</name>
</gene>